<dbReference type="SUPFAM" id="SSF47917">
    <property type="entry name" value="C-terminal domain of alpha and beta subunits of F1 ATP synthase"/>
    <property type="match status" value="1"/>
</dbReference>
<dbReference type="EMBL" id="BKCP01004927">
    <property type="protein sequence ID" value="GER34620.1"/>
    <property type="molecule type" value="Genomic_DNA"/>
</dbReference>
<keyword evidence="2" id="KW-0813">Transport</keyword>
<evidence type="ECO:0000256" key="4">
    <source>
        <dbReference type="ARBA" id="ARBA00022840"/>
    </source>
</evidence>
<accession>A0A5A7PP82</accession>
<evidence type="ECO:0000256" key="2">
    <source>
        <dbReference type="ARBA" id="ARBA00022448"/>
    </source>
</evidence>
<proteinExistence type="inferred from homology"/>
<keyword evidence="8" id="KW-1185">Reference proteome</keyword>
<evidence type="ECO:0000256" key="3">
    <source>
        <dbReference type="ARBA" id="ARBA00022741"/>
    </source>
</evidence>
<dbReference type="GO" id="GO:0006811">
    <property type="term" value="P:monoatomic ion transport"/>
    <property type="evidence" value="ECO:0007669"/>
    <property type="project" value="UniProtKB-KW"/>
</dbReference>
<feature type="region of interest" description="Disordered" evidence="6">
    <location>
        <begin position="64"/>
        <end position="83"/>
    </location>
</feature>
<reference evidence="8" key="1">
    <citation type="journal article" date="2019" name="Curr. Biol.">
        <title>Genome Sequence of Striga asiatica Provides Insight into the Evolution of Plant Parasitism.</title>
        <authorList>
            <person name="Yoshida S."/>
            <person name="Kim S."/>
            <person name="Wafula E.K."/>
            <person name="Tanskanen J."/>
            <person name="Kim Y.M."/>
            <person name="Honaas L."/>
            <person name="Yang Z."/>
            <person name="Spallek T."/>
            <person name="Conn C.E."/>
            <person name="Ichihashi Y."/>
            <person name="Cheong K."/>
            <person name="Cui S."/>
            <person name="Der J.P."/>
            <person name="Gundlach H."/>
            <person name="Jiao Y."/>
            <person name="Hori C."/>
            <person name="Ishida J.K."/>
            <person name="Kasahara H."/>
            <person name="Kiba T."/>
            <person name="Kim M.S."/>
            <person name="Koo N."/>
            <person name="Laohavisit A."/>
            <person name="Lee Y.H."/>
            <person name="Lumba S."/>
            <person name="McCourt P."/>
            <person name="Mortimer J.C."/>
            <person name="Mutuku J.M."/>
            <person name="Nomura T."/>
            <person name="Sasaki-Sekimoto Y."/>
            <person name="Seto Y."/>
            <person name="Wang Y."/>
            <person name="Wakatake T."/>
            <person name="Sakakibara H."/>
            <person name="Demura T."/>
            <person name="Yamaguchi S."/>
            <person name="Yoneyama K."/>
            <person name="Manabe R.I."/>
            <person name="Nelson D.C."/>
            <person name="Schulman A.H."/>
            <person name="Timko M.P."/>
            <person name="dePamphilis C.W."/>
            <person name="Choi D."/>
            <person name="Shirasu K."/>
        </authorList>
    </citation>
    <scope>NUCLEOTIDE SEQUENCE [LARGE SCALE GENOMIC DNA]</scope>
    <source>
        <strain evidence="8">cv. UVA1</strain>
    </source>
</reference>
<protein>
    <submittedName>
        <fullName evidence="7">ATP synthase subunit beta</fullName>
    </submittedName>
</protein>
<evidence type="ECO:0000313" key="7">
    <source>
        <dbReference type="EMBL" id="GER34620.1"/>
    </source>
</evidence>
<comment type="caution">
    <text evidence="7">The sequence shown here is derived from an EMBL/GenBank/DDBJ whole genome shotgun (WGS) entry which is preliminary data.</text>
</comment>
<evidence type="ECO:0000313" key="8">
    <source>
        <dbReference type="Proteomes" id="UP000325081"/>
    </source>
</evidence>
<gene>
    <name evidence="7" type="ORF">STAS_10855</name>
</gene>
<sequence length="180" mass="21275">MNLRCRFNLTLEIPYMVAHWHDTHFAFSPQFHLPSPYGRVSQARRSEIYCGRIWGKQPLKIGQKDIETSTDSERQRRRSEMVPRRRMFSRQDLELWLTYLEFALGETSPSETKDPCGEHSREEADILMETGRKIGTIYIYESQGTFLYPEEHYETAQRVKQTLQRYKELQDIIAILGLVA</sequence>
<comment type="similarity">
    <text evidence="1">Belongs to the ATPase alpha/beta chains family.</text>
</comment>
<organism evidence="7 8">
    <name type="scientific">Striga asiatica</name>
    <name type="common">Asiatic witchweed</name>
    <name type="synonym">Buchnera asiatica</name>
    <dbReference type="NCBI Taxonomy" id="4170"/>
    <lineage>
        <taxon>Eukaryota</taxon>
        <taxon>Viridiplantae</taxon>
        <taxon>Streptophyta</taxon>
        <taxon>Embryophyta</taxon>
        <taxon>Tracheophyta</taxon>
        <taxon>Spermatophyta</taxon>
        <taxon>Magnoliopsida</taxon>
        <taxon>eudicotyledons</taxon>
        <taxon>Gunneridae</taxon>
        <taxon>Pentapetalae</taxon>
        <taxon>asterids</taxon>
        <taxon>lamiids</taxon>
        <taxon>Lamiales</taxon>
        <taxon>Orobanchaceae</taxon>
        <taxon>Buchnereae</taxon>
        <taxon>Striga</taxon>
    </lineage>
</organism>
<evidence type="ECO:0000256" key="6">
    <source>
        <dbReference type="SAM" id="MobiDB-lite"/>
    </source>
</evidence>
<evidence type="ECO:0000256" key="5">
    <source>
        <dbReference type="ARBA" id="ARBA00023065"/>
    </source>
</evidence>
<dbReference type="OrthoDB" id="1735972at2759"/>
<keyword evidence="5" id="KW-0406">Ion transport</keyword>
<dbReference type="Proteomes" id="UP000325081">
    <property type="component" value="Unassembled WGS sequence"/>
</dbReference>
<evidence type="ECO:0000256" key="1">
    <source>
        <dbReference type="ARBA" id="ARBA00008936"/>
    </source>
</evidence>
<dbReference type="InterPro" id="IPR024034">
    <property type="entry name" value="ATPase_F1/V1_b/a_C"/>
</dbReference>
<dbReference type="Gene3D" id="1.10.1140.10">
    <property type="entry name" value="Bovine Mitochondrial F1-atpase, Atp Synthase Beta Chain, Chain D, domain 3"/>
    <property type="match status" value="1"/>
</dbReference>
<dbReference type="AlphaFoldDB" id="A0A5A7PP82"/>
<keyword evidence="4" id="KW-0067">ATP-binding</keyword>
<keyword evidence="3" id="KW-0547">Nucleotide-binding</keyword>
<name>A0A5A7PP82_STRAF</name>